<evidence type="ECO:0000313" key="3">
    <source>
        <dbReference type="EMBL" id="SEV99553.1"/>
    </source>
</evidence>
<dbReference type="Pfam" id="PF13649">
    <property type="entry name" value="Methyltransf_25"/>
    <property type="match status" value="1"/>
</dbReference>
<dbReference type="CDD" id="cd02440">
    <property type="entry name" value="AdoMet_MTases"/>
    <property type="match status" value="1"/>
</dbReference>
<dbReference type="GO" id="GO:0009234">
    <property type="term" value="P:menaquinone biosynthetic process"/>
    <property type="evidence" value="ECO:0007669"/>
    <property type="project" value="UniProtKB-KW"/>
</dbReference>
<evidence type="ECO:0000313" key="4">
    <source>
        <dbReference type="Proteomes" id="UP000199650"/>
    </source>
</evidence>
<dbReference type="PROSITE" id="PS51608">
    <property type="entry name" value="SAM_MT_UBIE"/>
    <property type="match status" value="1"/>
</dbReference>
<dbReference type="STRING" id="1173584.SAMN05444851_0757"/>
<dbReference type="InterPro" id="IPR041698">
    <property type="entry name" value="Methyltransf_25"/>
</dbReference>
<dbReference type="SUPFAM" id="SSF53335">
    <property type="entry name" value="S-adenosyl-L-methionine-dependent methyltransferases"/>
    <property type="match status" value="1"/>
</dbReference>
<name>A0A1I0NEK4_9RHOB</name>
<dbReference type="InterPro" id="IPR029063">
    <property type="entry name" value="SAM-dependent_MTases_sf"/>
</dbReference>
<dbReference type="RefSeq" id="WP_091428395.1">
    <property type="nucleotide sequence ID" value="NZ_FOJB01000001.1"/>
</dbReference>
<feature type="domain" description="Methyltransferase" evidence="2">
    <location>
        <begin position="46"/>
        <end position="140"/>
    </location>
</feature>
<dbReference type="Proteomes" id="UP000199650">
    <property type="component" value="Unassembled WGS sequence"/>
</dbReference>
<accession>A0A1I0NEK4</accession>
<evidence type="ECO:0000256" key="1">
    <source>
        <dbReference type="ARBA" id="ARBA00022428"/>
    </source>
</evidence>
<sequence length="270" mass="29236">MILNQTPNDTVVPGPPAYERYFVSAIGQPIAEDLIAAAQLQPGEQVLDVACGTGIVARLAARHVAPTGTVTGADINPGMIAEAKRACEDFPNIDWHEADAAALPMPDDSFDVVLCQMGLQFFPAKLPTLKEMRRVLRPGGRVLVNTPGPMPALFSVIRDAVSRYVGPKSAGFLDAVFSVHDPDEYTELLRSAGFRHMNVRRAEKALELPPPGDFLWQYLQSTPIGADVFNKTDADERATLEAHVRKGCRQFETGSGMKLQVGLTTAAARK</sequence>
<organism evidence="3 4">
    <name type="scientific">Aliiroseovarius sediminilitoris</name>
    <dbReference type="NCBI Taxonomy" id="1173584"/>
    <lineage>
        <taxon>Bacteria</taxon>
        <taxon>Pseudomonadati</taxon>
        <taxon>Pseudomonadota</taxon>
        <taxon>Alphaproteobacteria</taxon>
        <taxon>Rhodobacterales</taxon>
        <taxon>Paracoccaceae</taxon>
        <taxon>Aliiroseovarius</taxon>
    </lineage>
</organism>
<dbReference type="OrthoDB" id="9787738at2"/>
<dbReference type="Gene3D" id="3.40.50.150">
    <property type="entry name" value="Vaccinia Virus protein VP39"/>
    <property type="match status" value="1"/>
</dbReference>
<dbReference type="EMBL" id="FOJB01000001">
    <property type="protein sequence ID" value="SEV99553.1"/>
    <property type="molecule type" value="Genomic_DNA"/>
</dbReference>
<keyword evidence="1" id="KW-0474">Menaquinone biosynthesis</keyword>
<protein>
    <submittedName>
        <fullName evidence="3">Ubiquinone/menaquinone biosynthesis C-methylase UbiE</fullName>
    </submittedName>
</protein>
<keyword evidence="3" id="KW-0830">Ubiquinone</keyword>
<evidence type="ECO:0000259" key="2">
    <source>
        <dbReference type="Pfam" id="PF13649"/>
    </source>
</evidence>
<dbReference type="InterPro" id="IPR004033">
    <property type="entry name" value="UbiE/COQ5_MeTrFase"/>
</dbReference>
<proteinExistence type="predicted"/>
<gene>
    <name evidence="3" type="ORF">SAMN05444851_0757</name>
</gene>
<dbReference type="AlphaFoldDB" id="A0A1I0NEK4"/>
<keyword evidence="3" id="KW-0808">Transferase</keyword>
<keyword evidence="4" id="KW-1185">Reference proteome</keyword>
<dbReference type="GO" id="GO:0032259">
    <property type="term" value="P:methylation"/>
    <property type="evidence" value="ECO:0007669"/>
    <property type="project" value="UniProtKB-KW"/>
</dbReference>
<keyword evidence="3" id="KW-0489">Methyltransferase</keyword>
<reference evidence="3 4" key="1">
    <citation type="submission" date="2016-10" db="EMBL/GenBank/DDBJ databases">
        <authorList>
            <person name="de Groot N.N."/>
        </authorList>
    </citation>
    <scope>NUCLEOTIDE SEQUENCE [LARGE SCALE GENOMIC DNA]</scope>
    <source>
        <strain evidence="3 4">DSM 29439</strain>
    </source>
</reference>
<dbReference type="PANTHER" id="PTHR43591">
    <property type="entry name" value="METHYLTRANSFERASE"/>
    <property type="match status" value="1"/>
</dbReference>
<dbReference type="GO" id="GO:0008168">
    <property type="term" value="F:methyltransferase activity"/>
    <property type="evidence" value="ECO:0007669"/>
    <property type="project" value="UniProtKB-KW"/>
</dbReference>